<dbReference type="Pfam" id="PF01797">
    <property type="entry name" value="Y1_Tnp"/>
    <property type="match status" value="1"/>
</dbReference>
<name>A0A165X296_9BACI</name>
<accession>A0A165X296</accession>
<evidence type="ECO:0000259" key="1">
    <source>
        <dbReference type="SMART" id="SM01321"/>
    </source>
</evidence>
<keyword evidence="3" id="KW-1185">Reference proteome</keyword>
<dbReference type="GO" id="GO:0006313">
    <property type="term" value="P:DNA transposition"/>
    <property type="evidence" value="ECO:0007669"/>
    <property type="project" value="InterPro"/>
</dbReference>
<dbReference type="AlphaFoldDB" id="A0A165X296"/>
<dbReference type="OrthoDB" id="9798161at2"/>
<dbReference type="PANTHER" id="PTHR33360">
    <property type="entry name" value="TRANSPOSASE FOR INSERTION SEQUENCE ELEMENT IS200"/>
    <property type="match status" value="1"/>
</dbReference>
<dbReference type="InterPro" id="IPR002686">
    <property type="entry name" value="Transposase_17"/>
</dbReference>
<dbReference type="PANTHER" id="PTHR33360:SF2">
    <property type="entry name" value="TRANSPOSASE FOR INSERTION SEQUENCE ELEMENT IS200"/>
    <property type="match status" value="1"/>
</dbReference>
<protein>
    <submittedName>
        <fullName evidence="2">Transposase</fullName>
    </submittedName>
</protein>
<proteinExistence type="predicted"/>
<dbReference type="STRING" id="33936.AZI98_14005"/>
<organism evidence="2 3">
    <name type="scientific">Aeribacillus pallidus</name>
    <dbReference type="NCBI Taxonomy" id="33936"/>
    <lineage>
        <taxon>Bacteria</taxon>
        <taxon>Bacillati</taxon>
        <taxon>Bacillota</taxon>
        <taxon>Bacilli</taxon>
        <taxon>Bacillales</taxon>
        <taxon>Bacillaceae</taxon>
        <taxon>Aeribacillus</taxon>
    </lineage>
</organism>
<dbReference type="GO" id="GO:0004803">
    <property type="term" value="F:transposase activity"/>
    <property type="evidence" value="ECO:0007669"/>
    <property type="project" value="InterPro"/>
</dbReference>
<dbReference type="RefSeq" id="WP_063388891.1">
    <property type="nucleotide sequence ID" value="NZ_LWBR01000048.1"/>
</dbReference>
<dbReference type="Gene3D" id="3.30.70.1290">
    <property type="entry name" value="Transposase IS200-like"/>
    <property type="match status" value="1"/>
</dbReference>
<feature type="domain" description="Transposase IS200-like" evidence="1">
    <location>
        <begin position="14"/>
        <end position="134"/>
    </location>
</feature>
<comment type="caution">
    <text evidence="2">The sequence shown here is derived from an EMBL/GenBank/DDBJ whole genome shotgun (WGS) entry which is preliminary data.</text>
</comment>
<dbReference type="EMBL" id="LWBR01000048">
    <property type="protein sequence ID" value="KZN95548.1"/>
    <property type="molecule type" value="Genomic_DNA"/>
</dbReference>
<evidence type="ECO:0000313" key="2">
    <source>
        <dbReference type="EMBL" id="KZN95548.1"/>
    </source>
</evidence>
<dbReference type="NCBIfam" id="NF033573">
    <property type="entry name" value="transpos_IS200"/>
    <property type="match status" value="1"/>
</dbReference>
<reference evidence="2 3" key="1">
    <citation type="submission" date="2016-04" db="EMBL/GenBank/DDBJ databases">
        <title>Draft genome sequence of Aeribacillus pallidus 8m3 from petroleum reservoir.</title>
        <authorList>
            <person name="Poltaraus A.B."/>
            <person name="Nazina T.N."/>
            <person name="Tourova T.P."/>
            <person name="Malakho S.M."/>
            <person name="Korshunova A.V."/>
            <person name="Sokolova D.S."/>
        </authorList>
    </citation>
    <scope>NUCLEOTIDE SEQUENCE [LARGE SCALE GENOMIC DNA]</scope>
    <source>
        <strain evidence="2 3">8m3</strain>
    </source>
</reference>
<dbReference type="InterPro" id="IPR036515">
    <property type="entry name" value="Transposase_17_sf"/>
</dbReference>
<sequence length="139" mass="16254">MDKKAKITHARTCVYNVNYHIVWSVKYRRKVLIKEIEKYLKDLFQEIAKEKGFEVVMMEVGEQDHIHVFATAHPKVAPSYIVKMLKGISGRKLFLEFPEIKQKLWKGQLWNSSYYIETIGSISEGAIKKYIAMQKKGSE</sequence>
<dbReference type="GO" id="GO:0003677">
    <property type="term" value="F:DNA binding"/>
    <property type="evidence" value="ECO:0007669"/>
    <property type="project" value="InterPro"/>
</dbReference>
<dbReference type="SUPFAM" id="SSF143422">
    <property type="entry name" value="Transposase IS200-like"/>
    <property type="match status" value="1"/>
</dbReference>
<evidence type="ECO:0000313" key="3">
    <source>
        <dbReference type="Proteomes" id="UP000076476"/>
    </source>
</evidence>
<gene>
    <name evidence="2" type="ORF">AZI98_14005</name>
</gene>
<dbReference type="SMART" id="SM01321">
    <property type="entry name" value="Y1_Tnp"/>
    <property type="match status" value="1"/>
</dbReference>
<dbReference type="Proteomes" id="UP000076476">
    <property type="component" value="Unassembled WGS sequence"/>
</dbReference>